<evidence type="ECO:0000256" key="7">
    <source>
        <dbReference type="ARBA" id="ARBA00023210"/>
    </source>
</evidence>
<evidence type="ECO:0000256" key="5">
    <source>
        <dbReference type="ARBA" id="ARBA00022741"/>
    </source>
</evidence>
<evidence type="ECO:0000256" key="1">
    <source>
        <dbReference type="ARBA" id="ARBA00004496"/>
    </source>
</evidence>
<dbReference type="FunFam" id="3.30.1330.20:FF:000010">
    <property type="entry name" value="Cell division protein FtsZ 1, chloroplastic"/>
    <property type="match status" value="1"/>
</dbReference>
<dbReference type="PRINTS" id="PR00423">
    <property type="entry name" value="CELLDVISFTSZ"/>
</dbReference>
<dbReference type="PROSITE" id="PS00227">
    <property type="entry name" value="TUBULIN"/>
    <property type="match status" value="1"/>
</dbReference>
<feature type="region of interest" description="Disordered" evidence="9">
    <location>
        <begin position="401"/>
        <end position="423"/>
    </location>
</feature>
<proteinExistence type="inferred from homology"/>
<keyword evidence="3" id="KW-0963">Cytoplasm</keyword>
<feature type="domain" description="Tubulin/FtsZ GTPase" evidence="10">
    <location>
        <begin position="86"/>
        <end position="278"/>
    </location>
</feature>
<dbReference type="Gene3D" id="3.30.1330.20">
    <property type="entry name" value="Tubulin/FtsZ, C-terminal domain"/>
    <property type="match status" value="1"/>
</dbReference>
<dbReference type="EMBL" id="CM026432">
    <property type="protein sequence ID" value="KAG0556253.1"/>
    <property type="molecule type" value="Genomic_DNA"/>
</dbReference>
<dbReference type="InterPro" id="IPR017975">
    <property type="entry name" value="Tubulin_CS"/>
</dbReference>
<dbReference type="HAMAP" id="MF_00909">
    <property type="entry name" value="FtsZ"/>
    <property type="match status" value="1"/>
</dbReference>
<keyword evidence="8" id="KW-0131">Cell cycle</keyword>
<dbReference type="InterPro" id="IPR036525">
    <property type="entry name" value="Tubulin/FtsZ_GTPase_sf"/>
</dbReference>
<protein>
    <submittedName>
        <fullName evidence="12">Uncharacterized protein</fullName>
    </submittedName>
</protein>
<dbReference type="SMART" id="SM00865">
    <property type="entry name" value="Tubulin_C"/>
    <property type="match status" value="1"/>
</dbReference>
<dbReference type="GO" id="GO:0032153">
    <property type="term" value="C:cell division site"/>
    <property type="evidence" value="ECO:0007669"/>
    <property type="project" value="TreeGrafter"/>
</dbReference>
<evidence type="ECO:0000259" key="10">
    <source>
        <dbReference type="SMART" id="SM00864"/>
    </source>
</evidence>
<dbReference type="Gene3D" id="3.40.50.1440">
    <property type="entry name" value="Tubulin/FtsZ, GTPase domain"/>
    <property type="match status" value="1"/>
</dbReference>
<evidence type="ECO:0000313" key="12">
    <source>
        <dbReference type="EMBL" id="KAG0556253.1"/>
    </source>
</evidence>
<dbReference type="SMART" id="SM00864">
    <property type="entry name" value="Tubulin"/>
    <property type="match status" value="1"/>
</dbReference>
<dbReference type="InterPro" id="IPR000158">
    <property type="entry name" value="Cell_div_FtsZ"/>
</dbReference>
<gene>
    <name evidence="12" type="ORF">KC19_11G038600</name>
</gene>
<dbReference type="PROSITE" id="PS01135">
    <property type="entry name" value="FTSZ_2"/>
    <property type="match status" value="1"/>
</dbReference>
<dbReference type="GO" id="GO:0007017">
    <property type="term" value="P:microtubule-based process"/>
    <property type="evidence" value="ECO:0007669"/>
    <property type="project" value="InterPro"/>
</dbReference>
<dbReference type="InterPro" id="IPR008280">
    <property type="entry name" value="Tub_FtsZ_C"/>
</dbReference>
<evidence type="ECO:0000259" key="11">
    <source>
        <dbReference type="SMART" id="SM00865"/>
    </source>
</evidence>
<evidence type="ECO:0000256" key="3">
    <source>
        <dbReference type="ARBA" id="ARBA00022490"/>
    </source>
</evidence>
<evidence type="ECO:0000256" key="8">
    <source>
        <dbReference type="ARBA" id="ARBA00023306"/>
    </source>
</evidence>
<dbReference type="GO" id="GO:0051301">
    <property type="term" value="P:cell division"/>
    <property type="evidence" value="ECO:0007669"/>
    <property type="project" value="UniProtKB-KW"/>
</dbReference>
<dbReference type="AlphaFoldDB" id="A0A8T0GAN9"/>
<dbReference type="InterPro" id="IPR045061">
    <property type="entry name" value="FtsZ/CetZ"/>
</dbReference>
<dbReference type="GO" id="GO:0005874">
    <property type="term" value="C:microtubule"/>
    <property type="evidence" value="ECO:0007669"/>
    <property type="project" value="InterPro"/>
</dbReference>
<organism evidence="12 13">
    <name type="scientific">Ceratodon purpureus</name>
    <name type="common">Fire moss</name>
    <name type="synonym">Dicranum purpureum</name>
    <dbReference type="NCBI Taxonomy" id="3225"/>
    <lineage>
        <taxon>Eukaryota</taxon>
        <taxon>Viridiplantae</taxon>
        <taxon>Streptophyta</taxon>
        <taxon>Embryophyta</taxon>
        <taxon>Bryophyta</taxon>
        <taxon>Bryophytina</taxon>
        <taxon>Bryopsida</taxon>
        <taxon>Dicranidae</taxon>
        <taxon>Pseudoditrichales</taxon>
        <taxon>Ditrichaceae</taxon>
        <taxon>Ceratodon</taxon>
    </lineage>
</organism>
<dbReference type="PANTHER" id="PTHR30314">
    <property type="entry name" value="CELL DIVISION PROTEIN FTSZ-RELATED"/>
    <property type="match status" value="1"/>
</dbReference>
<dbReference type="Proteomes" id="UP000822688">
    <property type="component" value="Chromosome 11"/>
</dbReference>
<keyword evidence="13" id="KW-1185">Reference proteome</keyword>
<keyword evidence="4" id="KW-0132">Cell division</keyword>
<dbReference type="InterPro" id="IPR003008">
    <property type="entry name" value="Tubulin_FtsZ_GTPase"/>
</dbReference>
<dbReference type="Pfam" id="PF00091">
    <property type="entry name" value="Tubulin"/>
    <property type="match status" value="1"/>
</dbReference>
<dbReference type="Pfam" id="PF12327">
    <property type="entry name" value="FtsZ_C"/>
    <property type="match status" value="1"/>
</dbReference>
<sequence length="439" mass="45715">MGTLARLSPSPSPSASASSVSGARSMSVMSSVARQCGCAEAQKLGKSQFLGNLNPVLQHRVQVQARGWRQRRAGVRRAVVVASGAKIKVIGVGGGGNNAVNRMIGSGIQGVDFWAINTDVQALQKSKAEHRVQIGEALTRGLGTGGKPFLGEQAAEESIEIIAEAVVDADLVFITAGMGGGTGSGAAPVVARVAKEAGQLTVGVVTYPFTFEGRRRSQQAVDAIEQLQKSVDSLIVIPNDRLLDVSGDKTPLQEAFSLADDVLRQGVQGISDIITTPGLVNVDFADVRAIMSNSGTAMLGVGSSSGKNRAEEAAVQAASAPLIERSIEQATGIVYNITGGSDLTLQEVNTVSEIVTGLADPSANIIFGAVVDDKYTGEVHVTIIATGFSHNFQKSLVDPRAARSEPVQEAPRSTPEVPRKQTTPILSRFRQGLGGKGIL</sequence>
<dbReference type="GO" id="GO:0009507">
    <property type="term" value="C:chloroplast"/>
    <property type="evidence" value="ECO:0007669"/>
    <property type="project" value="TreeGrafter"/>
</dbReference>
<accession>A0A8T0GAN9</accession>
<name>A0A8T0GAN9_CERPU</name>
<dbReference type="GO" id="GO:0003924">
    <property type="term" value="F:GTPase activity"/>
    <property type="evidence" value="ECO:0007669"/>
    <property type="project" value="InterPro"/>
</dbReference>
<dbReference type="InterPro" id="IPR037103">
    <property type="entry name" value="Tubulin/FtsZ-like_C"/>
</dbReference>
<evidence type="ECO:0000256" key="6">
    <source>
        <dbReference type="ARBA" id="ARBA00023134"/>
    </source>
</evidence>
<dbReference type="GO" id="GO:0010020">
    <property type="term" value="P:chloroplast fission"/>
    <property type="evidence" value="ECO:0007669"/>
    <property type="project" value="TreeGrafter"/>
</dbReference>
<dbReference type="CDD" id="cd02201">
    <property type="entry name" value="FtsZ_type1"/>
    <property type="match status" value="1"/>
</dbReference>
<dbReference type="FunFam" id="3.40.50.1440:FF:000023">
    <property type="entry name" value="Cell division protein FtsZ"/>
    <property type="match status" value="1"/>
</dbReference>
<dbReference type="InterPro" id="IPR018316">
    <property type="entry name" value="Tubulin/FtsZ_2-layer-sand-dom"/>
</dbReference>
<reference evidence="12 13" key="1">
    <citation type="submission" date="2020-06" db="EMBL/GenBank/DDBJ databases">
        <title>WGS assembly of Ceratodon purpureus strain R40.</title>
        <authorList>
            <person name="Carey S.B."/>
            <person name="Jenkins J."/>
            <person name="Shu S."/>
            <person name="Lovell J.T."/>
            <person name="Sreedasyam A."/>
            <person name="Maumus F."/>
            <person name="Tiley G.P."/>
            <person name="Fernandez-Pozo N."/>
            <person name="Barry K."/>
            <person name="Chen C."/>
            <person name="Wang M."/>
            <person name="Lipzen A."/>
            <person name="Daum C."/>
            <person name="Saski C.A."/>
            <person name="Payton A.C."/>
            <person name="Mcbreen J.C."/>
            <person name="Conrad R.E."/>
            <person name="Kollar L.M."/>
            <person name="Olsson S."/>
            <person name="Huttunen S."/>
            <person name="Landis J.B."/>
            <person name="Wickett N.J."/>
            <person name="Johnson M.G."/>
            <person name="Rensing S.A."/>
            <person name="Grimwood J."/>
            <person name="Schmutz J."/>
            <person name="Mcdaniel S.F."/>
        </authorList>
    </citation>
    <scope>NUCLEOTIDE SEQUENCE [LARGE SCALE GENOMIC DNA]</scope>
    <source>
        <strain evidence="12 13">R40</strain>
    </source>
</reference>
<comment type="similarity">
    <text evidence="2">Belongs to the FtsZ family.</text>
</comment>
<evidence type="ECO:0000256" key="9">
    <source>
        <dbReference type="SAM" id="MobiDB-lite"/>
    </source>
</evidence>
<evidence type="ECO:0000256" key="2">
    <source>
        <dbReference type="ARBA" id="ARBA00009690"/>
    </source>
</evidence>
<dbReference type="InterPro" id="IPR020805">
    <property type="entry name" value="Cell_div_FtsZ_CS"/>
</dbReference>
<dbReference type="SUPFAM" id="SSF52490">
    <property type="entry name" value="Tubulin nucleotide-binding domain-like"/>
    <property type="match status" value="1"/>
</dbReference>
<keyword evidence="6" id="KW-0342">GTP-binding</keyword>
<keyword evidence="7" id="KW-0717">Septation</keyword>
<dbReference type="GO" id="GO:0005525">
    <property type="term" value="F:GTP binding"/>
    <property type="evidence" value="ECO:0007669"/>
    <property type="project" value="UniProtKB-KW"/>
</dbReference>
<comment type="subcellular location">
    <subcellularLocation>
        <location evidence="1">Cytoplasm</location>
    </subcellularLocation>
</comment>
<feature type="region of interest" description="Disordered" evidence="9">
    <location>
        <begin position="1"/>
        <end position="21"/>
    </location>
</feature>
<evidence type="ECO:0000256" key="4">
    <source>
        <dbReference type="ARBA" id="ARBA00022618"/>
    </source>
</evidence>
<dbReference type="InterPro" id="IPR024757">
    <property type="entry name" value="FtsZ_C"/>
</dbReference>
<dbReference type="PROSITE" id="PS01134">
    <property type="entry name" value="FTSZ_1"/>
    <property type="match status" value="1"/>
</dbReference>
<comment type="caution">
    <text evidence="12">The sequence shown here is derived from an EMBL/GenBank/DDBJ whole genome shotgun (WGS) entry which is preliminary data.</text>
</comment>
<dbReference type="SUPFAM" id="SSF55307">
    <property type="entry name" value="Tubulin C-terminal domain-like"/>
    <property type="match status" value="1"/>
</dbReference>
<dbReference type="PANTHER" id="PTHR30314:SF23">
    <property type="entry name" value="PLASTID DIVISION PROTEIN FTSZ"/>
    <property type="match status" value="1"/>
</dbReference>
<feature type="domain" description="Tubulin/FtsZ 2-layer sandwich" evidence="11">
    <location>
        <begin position="280"/>
        <end position="397"/>
    </location>
</feature>
<dbReference type="NCBIfam" id="TIGR00065">
    <property type="entry name" value="ftsZ"/>
    <property type="match status" value="1"/>
</dbReference>
<evidence type="ECO:0000313" key="13">
    <source>
        <dbReference type="Proteomes" id="UP000822688"/>
    </source>
</evidence>
<keyword evidence="5" id="KW-0547">Nucleotide-binding</keyword>